<dbReference type="OrthoDB" id="1002158at2759"/>
<evidence type="ECO:0008006" key="3">
    <source>
        <dbReference type="Google" id="ProtNLM"/>
    </source>
</evidence>
<dbReference type="AlphaFoldDB" id="A0A7J8VAL7"/>
<dbReference type="PANTHER" id="PTHR47074">
    <property type="entry name" value="BNAC02G40300D PROTEIN"/>
    <property type="match status" value="1"/>
</dbReference>
<dbReference type="Proteomes" id="UP000593573">
    <property type="component" value="Unassembled WGS sequence"/>
</dbReference>
<reference evidence="1 2" key="1">
    <citation type="journal article" date="2019" name="Genome Biol. Evol.">
        <title>Insights into the evolution of the New World diploid cottons (Gossypium, subgenus Houzingenia) based on genome sequencing.</title>
        <authorList>
            <person name="Grover C.E."/>
            <person name="Arick M.A. 2nd"/>
            <person name="Thrash A."/>
            <person name="Conover J.L."/>
            <person name="Sanders W.S."/>
            <person name="Peterson D.G."/>
            <person name="Frelichowski J.E."/>
            <person name="Scheffler J.A."/>
            <person name="Scheffler B.E."/>
            <person name="Wendel J.F."/>
        </authorList>
    </citation>
    <scope>NUCLEOTIDE SEQUENCE [LARGE SCALE GENOMIC DNA]</scope>
    <source>
        <strain evidence="1">57</strain>
        <tissue evidence="1">Leaf</tissue>
    </source>
</reference>
<organism evidence="1 2">
    <name type="scientific">Gossypium klotzschianum</name>
    <dbReference type="NCBI Taxonomy" id="34286"/>
    <lineage>
        <taxon>Eukaryota</taxon>
        <taxon>Viridiplantae</taxon>
        <taxon>Streptophyta</taxon>
        <taxon>Embryophyta</taxon>
        <taxon>Tracheophyta</taxon>
        <taxon>Spermatophyta</taxon>
        <taxon>Magnoliopsida</taxon>
        <taxon>eudicotyledons</taxon>
        <taxon>Gunneridae</taxon>
        <taxon>Pentapetalae</taxon>
        <taxon>rosids</taxon>
        <taxon>malvids</taxon>
        <taxon>Malvales</taxon>
        <taxon>Malvaceae</taxon>
        <taxon>Malvoideae</taxon>
        <taxon>Gossypium</taxon>
    </lineage>
</organism>
<dbReference type="EMBL" id="JABFAB010000009">
    <property type="protein sequence ID" value="MBA0659489.1"/>
    <property type="molecule type" value="Genomic_DNA"/>
</dbReference>
<dbReference type="InterPro" id="IPR052929">
    <property type="entry name" value="RNase_H-like_EbsB-rel"/>
</dbReference>
<sequence>MEFVQWLTWVFEQNTPTRCRIFCCALWAIWGERNKRVHEKTNRSRKEIACFIKRYIFELNGMEEKVPKIKTGGREWKHPPGQFVKVNFDAAYDGNLRQSAVGIVARDSEGNSLLSFIEIHHQVASAFATEAIACQTTTQIGSSVTGRSSKPVTIAPNASNGGLLLRWGSFGPRELARFKELLEKPVRLKPGWSDNEDMAT</sequence>
<dbReference type="PANTHER" id="PTHR47074:SF61">
    <property type="entry name" value="RNASE H TYPE-1 DOMAIN-CONTAINING PROTEIN"/>
    <property type="match status" value="1"/>
</dbReference>
<gene>
    <name evidence="1" type="ORF">Goklo_011623</name>
</gene>
<comment type="caution">
    <text evidence="1">The sequence shown here is derived from an EMBL/GenBank/DDBJ whole genome shotgun (WGS) entry which is preliminary data.</text>
</comment>
<name>A0A7J8VAL7_9ROSI</name>
<protein>
    <recommendedName>
        <fullName evidence="3">RNase H type-1 domain-containing protein</fullName>
    </recommendedName>
</protein>
<proteinExistence type="predicted"/>
<evidence type="ECO:0000313" key="1">
    <source>
        <dbReference type="EMBL" id="MBA0659489.1"/>
    </source>
</evidence>
<evidence type="ECO:0000313" key="2">
    <source>
        <dbReference type="Proteomes" id="UP000593573"/>
    </source>
</evidence>
<keyword evidence="2" id="KW-1185">Reference proteome</keyword>
<accession>A0A7J8VAL7</accession>